<keyword evidence="1" id="KW-0812">Transmembrane</keyword>
<evidence type="ECO:0000256" key="1">
    <source>
        <dbReference type="SAM" id="Phobius"/>
    </source>
</evidence>
<protein>
    <submittedName>
        <fullName evidence="2">Uncharacterized protein</fullName>
    </submittedName>
</protein>
<accession>A0A1M8A4M5</accession>
<reference evidence="3" key="1">
    <citation type="journal article" date="2017" name="Nucleic Acids Res.">
        <title>Proteogenomics produces comprehensive and highly accurate protein-coding gene annotation in a complete genome assembly of Malassezia sympodialis.</title>
        <authorList>
            <person name="Zhu Y."/>
            <person name="Engstroem P.G."/>
            <person name="Tellgren-Roth C."/>
            <person name="Baudo C.D."/>
            <person name="Kennell J.C."/>
            <person name="Sun S."/>
            <person name="Billmyre R.B."/>
            <person name="Schroeder M.S."/>
            <person name="Andersson A."/>
            <person name="Holm T."/>
            <person name="Sigurgeirsson B."/>
            <person name="Wu G."/>
            <person name="Sankaranarayanan S.R."/>
            <person name="Siddharthan R."/>
            <person name="Sanyal K."/>
            <person name="Lundeberg J."/>
            <person name="Nystedt B."/>
            <person name="Boekhout T."/>
            <person name="Dawson T.L. Jr."/>
            <person name="Heitman J."/>
            <person name="Scheynius A."/>
            <person name="Lehtioe J."/>
        </authorList>
    </citation>
    <scope>NUCLEOTIDE SEQUENCE [LARGE SCALE GENOMIC DNA]</scope>
    <source>
        <strain evidence="3">ATCC 42132</strain>
    </source>
</reference>
<evidence type="ECO:0000313" key="2">
    <source>
        <dbReference type="EMBL" id="SHO77267.1"/>
    </source>
</evidence>
<dbReference type="AlphaFoldDB" id="A0A1M8A4M5"/>
<dbReference type="VEuPathDB" id="FungiDB:MSYG_1608"/>
<sequence>MHDICALHCKGLEKVDDDVGTTLAFVKASNLVSCPPSNNNCNKVWSNPELQVDFHSFGITNNGLFVTGISFSQMVGSDFDNSSTDAFTGSSLGVTPMPGTTGYASLQVPMKIHNVTFTGCGGAPVGGKVYTPTQNFVDIKYMATKNTTNEDQGNPPLIDASKRNASVPNNAVFCSGAERLFVDSYPRLGVRVSDVILCPMGNNDCPVPTKNLRETFYSYAVTATGLPVSGFDLGKAMSMDTQRDINVQGGSGTFTLKPGQTGYEMVYINMIGMNVVFTGCDSGEKIGGMVYTIQPDPETHVLELTESKDPDQNAPGPEAPSMANHLRIPTFTIIGFTLCISLAMVFM</sequence>
<gene>
    <name evidence="2" type="ORF">MSYG_1608</name>
</gene>
<dbReference type="EMBL" id="LT671822">
    <property type="protein sequence ID" value="SHO77267.1"/>
    <property type="molecule type" value="Genomic_DNA"/>
</dbReference>
<keyword evidence="1" id="KW-0472">Membrane</keyword>
<keyword evidence="3" id="KW-1185">Reference proteome</keyword>
<evidence type="ECO:0000313" key="3">
    <source>
        <dbReference type="Proteomes" id="UP000186303"/>
    </source>
</evidence>
<name>A0A1M8A4M5_MALS4</name>
<dbReference type="Proteomes" id="UP000186303">
    <property type="component" value="Chromosome 2"/>
</dbReference>
<proteinExistence type="predicted"/>
<keyword evidence="1" id="KW-1133">Transmembrane helix</keyword>
<organism evidence="2 3">
    <name type="scientific">Malassezia sympodialis (strain ATCC 42132)</name>
    <name type="common">Atopic eczema-associated yeast</name>
    <dbReference type="NCBI Taxonomy" id="1230383"/>
    <lineage>
        <taxon>Eukaryota</taxon>
        <taxon>Fungi</taxon>
        <taxon>Dikarya</taxon>
        <taxon>Basidiomycota</taxon>
        <taxon>Ustilaginomycotina</taxon>
        <taxon>Malasseziomycetes</taxon>
        <taxon>Malasseziales</taxon>
        <taxon>Malasseziaceae</taxon>
        <taxon>Malassezia</taxon>
    </lineage>
</organism>
<feature type="transmembrane region" description="Helical" evidence="1">
    <location>
        <begin position="328"/>
        <end position="346"/>
    </location>
</feature>